<sequence length="152" mass="17426">MCGGANFSVKNISQKELEKFYTSAQAQQIKQAGIFESFFWEKQLVLPISMPAGTQLRLWGNKSQGNNLPLTGWARIESLQSGKWDRWQPEPVDLPLERGYEKKAWFKFKRGAKGILVKNEQDERVYIITQNASAEYRQATGHDREPVGDKAY</sequence>
<evidence type="ECO:0000313" key="2">
    <source>
        <dbReference type="Proteomes" id="UP000230729"/>
    </source>
</evidence>
<organism evidence="1 2">
    <name type="scientific">Candidatus Falkowbacteria bacterium CG23_combo_of_CG06-09_8_20_14_all_49_15</name>
    <dbReference type="NCBI Taxonomy" id="1974572"/>
    <lineage>
        <taxon>Bacteria</taxon>
        <taxon>Candidatus Falkowiibacteriota</taxon>
    </lineage>
</organism>
<reference evidence="1 2" key="1">
    <citation type="submission" date="2017-09" db="EMBL/GenBank/DDBJ databases">
        <title>Depth-based differentiation of microbial function through sediment-hosted aquifers and enrichment of novel symbionts in the deep terrestrial subsurface.</title>
        <authorList>
            <person name="Probst A.J."/>
            <person name="Ladd B."/>
            <person name="Jarett J.K."/>
            <person name="Geller-Mcgrath D.E."/>
            <person name="Sieber C.M."/>
            <person name="Emerson J.B."/>
            <person name="Anantharaman K."/>
            <person name="Thomas B.C."/>
            <person name="Malmstrom R."/>
            <person name="Stieglmeier M."/>
            <person name="Klingl A."/>
            <person name="Woyke T."/>
            <person name="Ryan C.M."/>
            <person name="Banfield J.F."/>
        </authorList>
    </citation>
    <scope>NUCLEOTIDE SEQUENCE [LARGE SCALE GENOMIC DNA]</scope>
    <source>
        <strain evidence="1">CG23_combo_of_CG06-09_8_20_14_all_49_15</strain>
    </source>
</reference>
<accession>A0A2G9ZP30</accession>
<comment type="caution">
    <text evidence="1">The sequence shown here is derived from an EMBL/GenBank/DDBJ whole genome shotgun (WGS) entry which is preliminary data.</text>
</comment>
<proteinExistence type="predicted"/>
<gene>
    <name evidence="1" type="ORF">COX22_00860</name>
</gene>
<name>A0A2G9ZP30_9BACT</name>
<evidence type="ECO:0000313" key="1">
    <source>
        <dbReference type="EMBL" id="PIP34088.1"/>
    </source>
</evidence>
<protein>
    <submittedName>
        <fullName evidence="1">Uncharacterized protein</fullName>
    </submittedName>
</protein>
<dbReference type="AlphaFoldDB" id="A0A2G9ZP30"/>
<dbReference type="Proteomes" id="UP000230729">
    <property type="component" value="Unassembled WGS sequence"/>
</dbReference>
<dbReference type="EMBL" id="PCSD01000018">
    <property type="protein sequence ID" value="PIP34088.1"/>
    <property type="molecule type" value="Genomic_DNA"/>
</dbReference>